<proteinExistence type="predicted"/>
<dbReference type="Pfam" id="PF02803">
    <property type="entry name" value="Thiolase_C"/>
    <property type="match status" value="1"/>
</dbReference>
<dbReference type="GO" id="GO:0010124">
    <property type="term" value="P:phenylacetate catabolic process"/>
    <property type="evidence" value="ECO:0007669"/>
    <property type="project" value="TreeGrafter"/>
</dbReference>
<accession>A0AAD7QF33</accession>
<feature type="domain" description="Thiolase C-terminal" evidence="3">
    <location>
        <begin position="30"/>
        <end position="96"/>
    </location>
</feature>
<evidence type="ECO:0000313" key="4">
    <source>
        <dbReference type="EMBL" id="KAJ7979681.1"/>
    </source>
</evidence>
<dbReference type="InterPro" id="IPR050215">
    <property type="entry name" value="Thiolase-like_sf_Thiolase"/>
</dbReference>
<keyword evidence="2" id="KW-0443">Lipid metabolism</keyword>
<dbReference type="PANTHER" id="PTHR43853">
    <property type="entry name" value="3-KETOACYL-COA THIOLASE, PEROXISOMAL"/>
    <property type="match status" value="1"/>
</dbReference>
<dbReference type="SUPFAM" id="SSF53901">
    <property type="entry name" value="Thiolase-like"/>
    <property type="match status" value="1"/>
</dbReference>
<sequence length="126" mass="13466">MHTPIQGIIEDQNLISNLKKTTCWLSCRTFTAVGVVDPVIMGIGPAAAIPTAVKAAGLELDDINMFEINEAFASQFVCCRNKLELDSEKINVIGGSGMRAAAIFERGDSVAELCNAKKLLPSILLS</sequence>
<comment type="caution">
    <text evidence="4">The sequence shown here is derived from an EMBL/GenBank/DDBJ whole genome shotgun (WGS) entry which is preliminary data.</text>
</comment>
<dbReference type="GO" id="GO:0006635">
    <property type="term" value="P:fatty acid beta-oxidation"/>
    <property type="evidence" value="ECO:0007669"/>
    <property type="project" value="TreeGrafter"/>
</dbReference>
<protein>
    <submittedName>
        <fullName evidence="4">3-ketoacyl-CoA thiolase 2, peroxisomal</fullName>
    </submittedName>
</protein>
<gene>
    <name evidence="4" type="ORF">O6P43_003050</name>
</gene>
<dbReference type="GO" id="GO:0005777">
    <property type="term" value="C:peroxisome"/>
    <property type="evidence" value="ECO:0007669"/>
    <property type="project" value="TreeGrafter"/>
</dbReference>
<organism evidence="4 5">
    <name type="scientific">Quillaja saponaria</name>
    <name type="common">Soap bark tree</name>
    <dbReference type="NCBI Taxonomy" id="32244"/>
    <lineage>
        <taxon>Eukaryota</taxon>
        <taxon>Viridiplantae</taxon>
        <taxon>Streptophyta</taxon>
        <taxon>Embryophyta</taxon>
        <taxon>Tracheophyta</taxon>
        <taxon>Spermatophyta</taxon>
        <taxon>Magnoliopsida</taxon>
        <taxon>eudicotyledons</taxon>
        <taxon>Gunneridae</taxon>
        <taxon>Pentapetalae</taxon>
        <taxon>rosids</taxon>
        <taxon>fabids</taxon>
        <taxon>Fabales</taxon>
        <taxon>Quillajaceae</taxon>
        <taxon>Quillaja</taxon>
    </lineage>
</organism>
<dbReference type="InterPro" id="IPR016039">
    <property type="entry name" value="Thiolase-like"/>
</dbReference>
<evidence type="ECO:0000256" key="1">
    <source>
        <dbReference type="ARBA" id="ARBA00022832"/>
    </source>
</evidence>
<name>A0AAD7QF33_QUISA</name>
<reference evidence="4" key="1">
    <citation type="journal article" date="2023" name="Science">
        <title>Elucidation of the pathway for biosynthesis of saponin adjuvants from the soapbark tree.</title>
        <authorList>
            <person name="Reed J."/>
            <person name="Orme A."/>
            <person name="El-Demerdash A."/>
            <person name="Owen C."/>
            <person name="Martin L.B.B."/>
            <person name="Misra R.C."/>
            <person name="Kikuchi S."/>
            <person name="Rejzek M."/>
            <person name="Martin A.C."/>
            <person name="Harkess A."/>
            <person name="Leebens-Mack J."/>
            <person name="Louveau T."/>
            <person name="Stephenson M.J."/>
            <person name="Osbourn A."/>
        </authorList>
    </citation>
    <scope>NUCLEOTIDE SEQUENCE</scope>
    <source>
        <strain evidence="4">S10</strain>
    </source>
</reference>
<dbReference type="EMBL" id="JARAOO010000002">
    <property type="protein sequence ID" value="KAJ7979681.1"/>
    <property type="molecule type" value="Genomic_DNA"/>
</dbReference>
<keyword evidence="1" id="KW-0276">Fatty acid metabolism</keyword>
<dbReference type="AlphaFoldDB" id="A0AAD7QF33"/>
<dbReference type="GO" id="GO:0003988">
    <property type="term" value="F:acetyl-CoA C-acyltransferase activity"/>
    <property type="evidence" value="ECO:0007669"/>
    <property type="project" value="TreeGrafter"/>
</dbReference>
<evidence type="ECO:0000259" key="3">
    <source>
        <dbReference type="Pfam" id="PF02803"/>
    </source>
</evidence>
<dbReference type="Gene3D" id="3.40.47.10">
    <property type="match status" value="1"/>
</dbReference>
<dbReference type="InterPro" id="IPR020617">
    <property type="entry name" value="Thiolase_C"/>
</dbReference>
<evidence type="ECO:0000256" key="2">
    <source>
        <dbReference type="ARBA" id="ARBA00023098"/>
    </source>
</evidence>
<dbReference type="PANTHER" id="PTHR43853:SF8">
    <property type="entry name" value="3-KETOACYL-COA THIOLASE, PEROXISOMAL"/>
    <property type="match status" value="1"/>
</dbReference>
<dbReference type="KEGG" id="qsa:O6P43_003050"/>
<dbReference type="Proteomes" id="UP001163823">
    <property type="component" value="Chromosome 2"/>
</dbReference>
<evidence type="ECO:0000313" key="5">
    <source>
        <dbReference type="Proteomes" id="UP001163823"/>
    </source>
</evidence>
<keyword evidence="5" id="KW-1185">Reference proteome</keyword>